<dbReference type="InterPro" id="IPR018303">
    <property type="entry name" value="ATPase_P-typ_P_site"/>
</dbReference>
<dbReference type="InterPro" id="IPR001757">
    <property type="entry name" value="P_typ_ATPase"/>
</dbReference>
<evidence type="ECO:0000256" key="8">
    <source>
        <dbReference type="ARBA" id="ARBA00023136"/>
    </source>
</evidence>
<dbReference type="GO" id="GO:0005886">
    <property type="term" value="C:plasma membrane"/>
    <property type="evidence" value="ECO:0007669"/>
    <property type="project" value="UniProtKB-SubCell"/>
</dbReference>
<dbReference type="PANTHER" id="PTHR43520">
    <property type="entry name" value="ATP7, ISOFORM B"/>
    <property type="match status" value="1"/>
</dbReference>
<dbReference type="NCBIfam" id="TIGR01494">
    <property type="entry name" value="ATPase_P-type"/>
    <property type="match status" value="1"/>
</dbReference>
<dbReference type="GO" id="GO:0016887">
    <property type="term" value="F:ATP hydrolysis activity"/>
    <property type="evidence" value="ECO:0007669"/>
    <property type="project" value="InterPro"/>
</dbReference>
<dbReference type="SFLD" id="SFLDF00027">
    <property type="entry name" value="p-type_atpase"/>
    <property type="match status" value="1"/>
</dbReference>
<dbReference type="GO" id="GO:0005524">
    <property type="term" value="F:ATP binding"/>
    <property type="evidence" value="ECO:0007669"/>
    <property type="project" value="UniProtKB-UniRule"/>
</dbReference>
<dbReference type="InterPro" id="IPR036412">
    <property type="entry name" value="HAD-like_sf"/>
</dbReference>
<comment type="similarity">
    <text evidence="2 9">Belongs to the cation transport ATPase (P-type) (TC 3.A.3) family. Type IB subfamily.</text>
</comment>
<keyword evidence="6" id="KW-1278">Translocase</keyword>
<evidence type="ECO:0000313" key="10">
    <source>
        <dbReference type="EMBL" id="PIR45378.1"/>
    </source>
</evidence>
<dbReference type="Gene3D" id="3.40.50.1000">
    <property type="entry name" value="HAD superfamily/HAD-like"/>
    <property type="match status" value="1"/>
</dbReference>
<dbReference type="InterPro" id="IPR027256">
    <property type="entry name" value="P-typ_ATPase_IB"/>
</dbReference>
<accession>A0A2H0RFT2</accession>
<dbReference type="InterPro" id="IPR023299">
    <property type="entry name" value="ATPase_P-typ_cyto_dom_N"/>
</dbReference>
<evidence type="ECO:0000256" key="9">
    <source>
        <dbReference type="RuleBase" id="RU362081"/>
    </source>
</evidence>
<dbReference type="SFLD" id="SFLDG00002">
    <property type="entry name" value="C1.7:_P-type_atpase_like"/>
    <property type="match status" value="1"/>
</dbReference>
<evidence type="ECO:0000256" key="7">
    <source>
        <dbReference type="ARBA" id="ARBA00022989"/>
    </source>
</evidence>
<dbReference type="InterPro" id="IPR023214">
    <property type="entry name" value="HAD_sf"/>
</dbReference>
<keyword evidence="8 9" id="KW-0472">Membrane</keyword>
<feature type="transmembrane region" description="Helical" evidence="9">
    <location>
        <begin position="316"/>
        <end position="335"/>
    </location>
</feature>
<dbReference type="PRINTS" id="PR00119">
    <property type="entry name" value="CATATPASE"/>
</dbReference>
<dbReference type="Proteomes" id="UP000230906">
    <property type="component" value="Unassembled WGS sequence"/>
</dbReference>
<dbReference type="SUPFAM" id="SSF56784">
    <property type="entry name" value="HAD-like"/>
    <property type="match status" value="1"/>
</dbReference>
<dbReference type="Pfam" id="PF00702">
    <property type="entry name" value="Hydrolase"/>
    <property type="match status" value="1"/>
</dbReference>
<dbReference type="SFLD" id="SFLDS00003">
    <property type="entry name" value="Haloacid_Dehalogenase"/>
    <property type="match status" value="1"/>
</dbReference>
<keyword evidence="9" id="KW-1003">Cell membrane</keyword>
<keyword evidence="9" id="KW-0479">Metal-binding</keyword>
<keyword evidence="3 9" id="KW-0812">Transmembrane</keyword>
<protein>
    <submittedName>
        <fullName evidence="10">Cation-transporting ATPase PacS</fullName>
    </submittedName>
</protein>
<dbReference type="GO" id="GO:0005507">
    <property type="term" value="F:copper ion binding"/>
    <property type="evidence" value="ECO:0007669"/>
    <property type="project" value="TreeGrafter"/>
</dbReference>
<evidence type="ECO:0000256" key="6">
    <source>
        <dbReference type="ARBA" id="ARBA00022967"/>
    </source>
</evidence>
<evidence type="ECO:0000256" key="3">
    <source>
        <dbReference type="ARBA" id="ARBA00022692"/>
    </source>
</evidence>
<dbReference type="PANTHER" id="PTHR43520:SF8">
    <property type="entry name" value="P-TYPE CU(+) TRANSPORTER"/>
    <property type="match status" value="1"/>
</dbReference>
<dbReference type="EMBL" id="PCYJ01000027">
    <property type="protein sequence ID" value="PIR45378.1"/>
    <property type="molecule type" value="Genomic_DNA"/>
</dbReference>
<evidence type="ECO:0000256" key="4">
    <source>
        <dbReference type="ARBA" id="ARBA00022741"/>
    </source>
</evidence>
<comment type="subcellular location">
    <subcellularLocation>
        <location evidence="9">Cell membrane</location>
    </subcellularLocation>
    <subcellularLocation>
        <location evidence="1">Membrane</location>
        <topology evidence="1">Multi-pass membrane protein</topology>
    </subcellularLocation>
</comment>
<feature type="non-terminal residue" evidence="10">
    <location>
        <position position="1"/>
    </location>
</feature>
<evidence type="ECO:0000256" key="1">
    <source>
        <dbReference type="ARBA" id="ARBA00004141"/>
    </source>
</evidence>
<keyword evidence="4 9" id="KW-0547">Nucleotide-binding</keyword>
<dbReference type="PROSITE" id="PS00154">
    <property type="entry name" value="ATPASE_E1_E2"/>
    <property type="match status" value="1"/>
</dbReference>
<reference evidence="10 11" key="1">
    <citation type="submission" date="2017-09" db="EMBL/GenBank/DDBJ databases">
        <title>Depth-based differentiation of microbial function through sediment-hosted aquifers and enrichment of novel symbionts in the deep terrestrial subsurface.</title>
        <authorList>
            <person name="Probst A.J."/>
            <person name="Ladd B."/>
            <person name="Jarett J.K."/>
            <person name="Geller-Mcgrath D.E."/>
            <person name="Sieber C.M."/>
            <person name="Emerson J.B."/>
            <person name="Anantharaman K."/>
            <person name="Thomas B.C."/>
            <person name="Malmstrom R."/>
            <person name="Stieglmeier M."/>
            <person name="Klingl A."/>
            <person name="Woyke T."/>
            <person name="Ryan C.M."/>
            <person name="Banfield J.F."/>
        </authorList>
    </citation>
    <scope>NUCLEOTIDE SEQUENCE [LARGE SCALE GENOMIC DNA]</scope>
    <source>
        <strain evidence="10">CG10_big_fil_rev_8_21_14_0_10_50_13</strain>
    </source>
</reference>
<dbReference type="InterPro" id="IPR044492">
    <property type="entry name" value="P_typ_ATPase_HD_dom"/>
</dbReference>
<feature type="transmembrane region" description="Helical" evidence="9">
    <location>
        <begin position="288"/>
        <end position="310"/>
    </location>
</feature>
<dbReference type="Gene3D" id="3.40.1110.10">
    <property type="entry name" value="Calcium-transporting ATPase, cytoplasmic domain N"/>
    <property type="match status" value="1"/>
</dbReference>
<organism evidence="10 11">
    <name type="scientific">Candidatus Vogelbacteria bacterium CG10_big_fil_rev_8_21_14_0_10_50_13</name>
    <dbReference type="NCBI Taxonomy" id="1975044"/>
    <lineage>
        <taxon>Bacteria</taxon>
        <taxon>Candidatus Vogeliibacteriota</taxon>
    </lineage>
</organism>
<comment type="caution">
    <text evidence="9">Lacks conserved residue(s) required for the propagation of feature annotation.</text>
</comment>
<dbReference type="GO" id="GO:0043682">
    <property type="term" value="F:P-type divalent copper transporter activity"/>
    <property type="evidence" value="ECO:0007669"/>
    <property type="project" value="TreeGrafter"/>
</dbReference>
<gene>
    <name evidence="10" type="ORF">COV09_01845</name>
</gene>
<evidence type="ECO:0000256" key="5">
    <source>
        <dbReference type="ARBA" id="ARBA00022840"/>
    </source>
</evidence>
<keyword evidence="5 9" id="KW-0067">ATP-binding</keyword>
<dbReference type="AlphaFoldDB" id="A0A2H0RFT2"/>
<comment type="caution">
    <text evidence="10">The sequence shown here is derived from an EMBL/GenBank/DDBJ whole genome shotgun (WGS) entry which is preliminary data.</text>
</comment>
<proteinExistence type="inferred from homology"/>
<keyword evidence="7 9" id="KW-1133">Transmembrane helix</keyword>
<dbReference type="GO" id="GO:0055070">
    <property type="term" value="P:copper ion homeostasis"/>
    <property type="evidence" value="ECO:0007669"/>
    <property type="project" value="TreeGrafter"/>
</dbReference>
<evidence type="ECO:0000313" key="11">
    <source>
        <dbReference type="Proteomes" id="UP000230906"/>
    </source>
</evidence>
<evidence type="ECO:0000256" key="2">
    <source>
        <dbReference type="ARBA" id="ARBA00006024"/>
    </source>
</evidence>
<sequence>AAERGVIIRNAATLELAGRVKTVVLDKTGTITKGELKVSQVELAVDENETSILSLAASLEQKSEHPIARAIENLAEERGVKLLPVIDFQAAPGGGIIGSVEQDGQPIEVAVGSPEFVGGQTVTINDEWIVKITRLENAGQTVIAVAAAGRLHGVIALADELKPGTKQAIDRLRQLGINSILLTGDNERVAKAIAAQAGITDIRANIKPEGKLAVIAELQATGELVAMVGDGINDAPALAKADIGIAIGTGTDVAIEAADITLVSGEPRAIAEAITISRRTLANIKQNLFWASIYNLVLIPVAAGVLWPVFGILLNPILAGAAMALSSVSVVLNSLRLKSLKF</sequence>
<dbReference type="NCBIfam" id="TIGR01525">
    <property type="entry name" value="ATPase-IB_hvy"/>
    <property type="match status" value="1"/>
</dbReference>
<name>A0A2H0RFT2_9BACT</name>